<accession>A0A9N8KDB0</accession>
<dbReference type="OrthoDB" id="1882547at2759"/>
<comment type="caution">
    <text evidence="1">The sequence shown here is derived from an EMBL/GenBank/DDBJ whole genome shotgun (WGS) entry which is preliminary data.</text>
</comment>
<reference evidence="1" key="1">
    <citation type="submission" date="2020-06" db="EMBL/GenBank/DDBJ databases">
        <authorList>
            <person name="Onetto C."/>
        </authorList>
    </citation>
    <scope>NUCLEOTIDE SEQUENCE</scope>
</reference>
<proteinExistence type="predicted"/>
<organism evidence="1 2">
    <name type="scientific">Aureobasidium uvarum</name>
    <dbReference type="NCBI Taxonomy" id="2773716"/>
    <lineage>
        <taxon>Eukaryota</taxon>
        <taxon>Fungi</taxon>
        <taxon>Dikarya</taxon>
        <taxon>Ascomycota</taxon>
        <taxon>Pezizomycotina</taxon>
        <taxon>Dothideomycetes</taxon>
        <taxon>Dothideomycetidae</taxon>
        <taxon>Dothideales</taxon>
        <taxon>Saccotheciaceae</taxon>
        <taxon>Aureobasidium</taxon>
    </lineage>
</organism>
<sequence>MFTARATTALSSTLRSSRTPLVNRSFHASAPIMVKVGDSIPDIELMEDSPGNKVSIPKLLKGKGLIIGVPAAFSKIALFF</sequence>
<protein>
    <submittedName>
        <fullName evidence="1">Uncharacterized protein</fullName>
    </submittedName>
</protein>
<dbReference type="Proteomes" id="UP000745764">
    <property type="component" value="Unassembled WGS sequence"/>
</dbReference>
<dbReference type="EMBL" id="CAINUL010000002">
    <property type="protein sequence ID" value="CAD0107501.1"/>
    <property type="molecule type" value="Genomic_DNA"/>
</dbReference>
<gene>
    <name evidence="1" type="ORF">AWRI4620_LOCUS1756</name>
</gene>
<dbReference type="AlphaFoldDB" id="A0A9N8KDB0"/>
<evidence type="ECO:0000313" key="1">
    <source>
        <dbReference type="EMBL" id="CAD0107501.1"/>
    </source>
</evidence>
<name>A0A9N8KDB0_9PEZI</name>
<evidence type="ECO:0000313" key="2">
    <source>
        <dbReference type="Proteomes" id="UP000745764"/>
    </source>
</evidence>
<keyword evidence="2" id="KW-1185">Reference proteome</keyword>
<dbReference type="Gene3D" id="3.40.30.10">
    <property type="entry name" value="Glutaredoxin"/>
    <property type="match status" value="1"/>
</dbReference>